<dbReference type="NCBIfam" id="TIGR01352">
    <property type="entry name" value="tonB_Cterm"/>
    <property type="match status" value="1"/>
</dbReference>
<gene>
    <name evidence="6" type="ORF">AACH11_23025</name>
</gene>
<keyword evidence="7" id="KW-1185">Reference proteome</keyword>
<dbReference type="Proteomes" id="UP001368500">
    <property type="component" value="Unassembled WGS sequence"/>
</dbReference>
<evidence type="ECO:0000256" key="3">
    <source>
        <dbReference type="ARBA" id="ARBA00022989"/>
    </source>
</evidence>
<comment type="caution">
    <text evidence="6">The sequence shown here is derived from an EMBL/GenBank/DDBJ whole genome shotgun (WGS) entry which is preliminary data.</text>
</comment>
<sequence length="87" mass="9333">MRATQRIQTSMLISSIQASPAGTVVLKLHVDEQGKVVKTVILESNGTPRMDGAALGAMRKMKFLPYTLDGIATPVTVIAPMHFPAIN</sequence>
<dbReference type="RefSeq" id="WP_341376631.1">
    <property type="nucleotide sequence ID" value="NZ_JBBUTF010000032.1"/>
</dbReference>
<dbReference type="InterPro" id="IPR037682">
    <property type="entry name" value="TonB_C"/>
</dbReference>
<evidence type="ECO:0000256" key="2">
    <source>
        <dbReference type="ARBA" id="ARBA00022692"/>
    </source>
</evidence>
<evidence type="ECO:0000313" key="6">
    <source>
        <dbReference type="EMBL" id="MEK8028843.1"/>
    </source>
</evidence>
<name>A0ABU9BJY0_9BURK</name>
<keyword evidence="3" id="KW-1133">Transmembrane helix</keyword>
<evidence type="ECO:0000259" key="5">
    <source>
        <dbReference type="PROSITE" id="PS52015"/>
    </source>
</evidence>
<evidence type="ECO:0000256" key="4">
    <source>
        <dbReference type="ARBA" id="ARBA00023136"/>
    </source>
</evidence>
<dbReference type="Gene3D" id="3.30.1150.10">
    <property type="match status" value="1"/>
</dbReference>
<keyword evidence="2" id="KW-0812">Transmembrane</keyword>
<dbReference type="Pfam" id="PF03544">
    <property type="entry name" value="TonB_C"/>
    <property type="match status" value="1"/>
</dbReference>
<dbReference type="EMBL" id="JBBUTF010000032">
    <property type="protein sequence ID" value="MEK8028843.1"/>
    <property type="molecule type" value="Genomic_DNA"/>
</dbReference>
<evidence type="ECO:0000256" key="1">
    <source>
        <dbReference type="ARBA" id="ARBA00004167"/>
    </source>
</evidence>
<protein>
    <submittedName>
        <fullName evidence="6">Energy transducer TonB</fullName>
    </submittedName>
</protein>
<feature type="domain" description="TonB C-terminal" evidence="5">
    <location>
        <begin position="1"/>
        <end position="87"/>
    </location>
</feature>
<dbReference type="PROSITE" id="PS52015">
    <property type="entry name" value="TONB_CTD"/>
    <property type="match status" value="1"/>
</dbReference>
<proteinExistence type="predicted"/>
<keyword evidence="4" id="KW-0472">Membrane</keyword>
<comment type="subcellular location">
    <subcellularLocation>
        <location evidence="1">Membrane</location>
        <topology evidence="1">Single-pass membrane protein</topology>
    </subcellularLocation>
</comment>
<reference evidence="6 7" key="1">
    <citation type="submission" date="2024-04" db="EMBL/GenBank/DDBJ databases">
        <title>Novel species of the genus Ideonella isolated from streams.</title>
        <authorList>
            <person name="Lu H."/>
        </authorList>
    </citation>
    <scope>NUCLEOTIDE SEQUENCE [LARGE SCALE GENOMIC DNA]</scope>
    <source>
        <strain evidence="6 7">BYS139W</strain>
    </source>
</reference>
<evidence type="ECO:0000313" key="7">
    <source>
        <dbReference type="Proteomes" id="UP001368500"/>
    </source>
</evidence>
<dbReference type="InterPro" id="IPR006260">
    <property type="entry name" value="TonB/TolA_C"/>
</dbReference>
<accession>A0ABU9BJY0</accession>
<organism evidence="6 7">
    <name type="scientific">Pseudaquabacterium rugosum</name>
    <dbReference type="NCBI Taxonomy" id="2984194"/>
    <lineage>
        <taxon>Bacteria</taxon>
        <taxon>Pseudomonadati</taxon>
        <taxon>Pseudomonadota</taxon>
        <taxon>Betaproteobacteria</taxon>
        <taxon>Burkholderiales</taxon>
        <taxon>Sphaerotilaceae</taxon>
        <taxon>Pseudaquabacterium</taxon>
    </lineage>
</organism>
<dbReference type="SUPFAM" id="SSF74653">
    <property type="entry name" value="TolA/TonB C-terminal domain"/>
    <property type="match status" value="1"/>
</dbReference>